<accession>A0ABW6KIL7</accession>
<proteinExistence type="predicted"/>
<organism evidence="1 2">
    <name type="scientific">Cytobacillus spartinae</name>
    <dbReference type="NCBI Taxonomy" id="3299023"/>
    <lineage>
        <taxon>Bacteria</taxon>
        <taxon>Bacillati</taxon>
        <taxon>Bacillota</taxon>
        <taxon>Bacilli</taxon>
        <taxon>Bacillales</taxon>
        <taxon>Bacillaceae</taxon>
        <taxon>Cytobacillus</taxon>
    </lineage>
</organism>
<comment type="caution">
    <text evidence="1">The sequence shown here is derived from an EMBL/GenBank/DDBJ whole genome shotgun (WGS) entry which is preliminary data.</text>
</comment>
<name>A0ABW6KIL7_9BACI</name>
<reference evidence="1 2" key="1">
    <citation type="submission" date="2024-08" db="EMBL/GenBank/DDBJ databases">
        <title>Two novel Cytobacillus novel species.</title>
        <authorList>
            <person name="Liu G."/>
        </authorList>
    </citation>
    <scope>NUCLEOTIDE SEQUENCE [LARGE SCALE GENOMIC DNA]</scope>
    <source>
        <strain evidence="1 2">FJAT-54145</strain>
    </source>
</reference>
<sequence length="112" mass="13232">MYYPNYTEFYQKALIPIGVNDHSSLLKWSNDDTEVSHWLIALEGHPKDKSEYYTWKVIVFATDRNGNFRGRKPCYTSIMFECFHKAYDAVKEIETQGRSDVLYSSNFQERIS</sequence>
<protein>
    <submittedName>
        <fullName evidence="1">Uncharacterized protein</fullName>
    </submittedName>
</protein>
<dbReference type="EMBL" id="JBIACK010000017">
    <property type="protein sequence ID" value="MFE8703569.1"/>
    <property type="molecule type" value="Genomic_DNA"/>
</dbReference>
<dbReference type="RefSeq" id="WP_389364205.1">
    <property type="nucleotide sequence ID" value="NZ_JBIACK010000017.1"/>
</dbReference>
<evidence type="ECO:0000313" key="1">
    <source>
        <dbReference type="EMBL" id="MFE8703569.1"/>
    </source>
</evidence>
<gene>
    <name evidence="1" type="ORF">ACFYKX_23675</name>
</gene>
<evidence type="ECO:0000313" key="2">
    <source>
        <dbReference type="Proteomes" id="UP001601059"/>
    </source>
</evidence>
<dbReference type="Proteomes" id="UP001601059">
    <property type="component" value="Unassembled WGS sequence"/>
</dbReference>
<keyword evidence="2" id="KW-1185">Reference proteome</keyword>